<evidence type="ECO:0000256" key="5">
    <source>
        <dbReference type="ARBA" id="ARBA00037847"/>
    </source>
</evidence>
<sequence>MRLAFLSIIFVLFGLAAAWTKEDHEIFDLVSALELSEGKGTTFYSLLNIDSNANQAAITKAYRKKSMQMHPDKNPGVKNIQERFARLGVITAILRSPESRERYNFFYKNGVPKWRGTGYYYQRFRPTLFHTLVFIAFLTSLAHLLVMRLNYNKDRARVAYFERSARAAAGSTKEKAGAAAGQRRRKVKVPMVEGNEGAGVLELVVEGDNVFLPHEDGSQTPLSDLATPPGLTRVWPVRLSLSLANRAVSFLPPDVQAKLPPIIHQILSTSDSSAETLDEADDEPVSAINTPTPSSKKNRLSEVKKQARLSGNRASSGEESAGTTEAESDEEEGEEVAGLSAEEKKKKKAGLGKAGGARRRKMGMKK</sequence>
<keyword evidence="1 7" id="KW-0812">Transmembrane</keyword>
<keyword evidence="3 7" id="KW-1133">Transmembrane helix</keyword>
<evidence type="ECO:0000259" key="9">
    <source>
        <dbReference type="PROSITE" id="PS50076"/>
    </source>
</evidence>
<evidence type="ECO:0000256" key="1">
    <source>
        <dbReference type="ARBA" id="ARBA00022692"/>
    </source>
</evidence>
<accession>A0AA38LVL9</accession>
<dbReference type="GO" id="GO:0012505">
    <property type="term" value="C:endomembrane system"/>
    <property type="evidence" value="ECO:0007669"/>
    <property type="project" value="UniProtKB-SubCell"/>
</dbReference>
<comment type="caution">
    <text evidence="10">The sequence shown here is derived from an EMBL/GenBank/DDBJ whole genome shotgun (WGS) entry which is preliminary data.</text>
</comment>
<dbReference type="RefSeq" id="XP_052946435.1">
    <property type="nucleotide sequence ID" value="XM_053093375.1"/>
</dbReference>
<protein>
    <recommendedName>
        <fullName evidence="9">J domain-containing protein</fullName>
    </recommendedName>
</protein>
<dbReference type="InterPro" id="IPR052606">
    <property type="entry name" value="DnaJ_domain_protein"/>
</dbReference>
<keyword evidence="11" id="KW-1185">Reference proteome</keyword>
<proteinExistence type="predicted"/>
<comment type="subcellular location">
    <subcellularLocation>
        <location evidence="5">Endomembrane system</location>
        <topology evidence="5">Single-pass membrane protein</topology>
    </subcellularLocation>
</comment>
<feature type="compositionally biased region" description="Basic residues" evidence="6">
    <location>
        <begin position="345"/>
        <end position="366"/>
    </location>
</feature>
<gene>
    <name evidence="10" type="ORF">MKK02DRAFT_45364</name>
</gene>
<evidence type="ECO:0000313" key="10">
    <source>
        <dbReference type="EMBL" id="KAI9636658.1"/>
    </source>
</evidence>
<feature type="transmembrane region" description="Helical" evidence="7">
    <location>
        <begin position="128"/>
        <end position="147"/>
    </location>
</feature>
<dbReference type="PRINTS" id="PR00625">
    <property type="entry name" value="JDOMAIN"/>
</dbReference>
<keyword evidence="4 7" id="KW-0472">Membrane</keyword>
<name>A0AA38LVL9_9TREE</name>
<dbReference type="PANTHER" id="PTHR44653:SF2">
    <property type="entry name" value="DNAJ HOMOLOG SUBFAMILY C MEMBER 1"/>
    <property type="match status" value="1"/>
</dbReference>
<organism evidence="10 11">
    <name type="scientific">Dioszegia hungarica</name>
    <dbReference type="NCBI Taxonomy" id="4972"/>
    <lineage>
        <taxon>Eukaryota</taxon>
        <taxon>Fungi</taxon>
        <taxon>Dikarya</taxon>
        <taxon>Basidiomycota</taxon>
        <taxon>Agaricomycotina</taxon>
        <taxon>Tremellomycetes</taxon>
        <taxon>Tremellales</taxon>
        <taxon>Bulleribasidiaceae</taxon>
        <taxon>Dioszegia</taxon>
    </lineage>
</organism>
<evidence type="ECO:0000256" key="8">
    <source>
        <dbReference type="SAM" id="SignalP"/>
    </source>
</evidence>
<feature type="region of interest" description="Disordered" evidence="6">
    <location>
        <begin position="273"/>
        <end position="366"/>
    </location>
</feature>
<dbReference type="PROSITE" id="PS50076">
    <property type="entry name" value="DNAJ_2"/>
    <property type="match status" value="1"/>
</dbReference>
<dbReference type="Proteomes" id="UP001164286">
    <property type="component" value="Unassembled WGS sequence"/>
</dbReference>
<evidence type="ECO:0000313" key="11">
    <source>
        <dbReference type="Proteomes" id="UP001164286"/>
    </source>
</evidence>
<feature type="compositionally biased region" description="Acidic residues" evidence="6">
    <location>
        <begin position="326"/>
        <end position="335"/>
    </location>
</feature>
<dbReference type="EMBL" id="JAKWFO010000005">
    <property type="protein sequence ID" value="KAI9636658.1"/>
    <property type="molecule type" value="Genomic_DNA"/>
</dbReference>
<feature type="signal peptide" evidence="8">
    <location>
        <begin position="1"/>
        <end position="18"/>
    </location>
</feature>
<evidence type="ECO:0000256" key="3">
    <source>
        <dbReference type="ARBA" id="ARBA00022989"/>
    </source>
</evidence>
<dbReference type="SUPFAM" id="SSF46565">
    <property type="entry name" value="Chaperone J-domain"/>
    <property type="match status" value="1"/>
</dbReference>
<dbReference type="CDD" id="cd06257">
    <property type="entry name" value="DnaJ"/>
    <property type="match status" value="1"/>
</dbReference>
<reference evidence="10" key="1">
    <citation type="journal article" date="2022" name="G3 (Bethesda)">
        <title>High quality genome of the basidiomycete yeast Dioszegia hungarica PDD-24b-2 isolated from cloud water.</title>
        <authorList>
            <person name="Jarrige D."/>
            <person name="Haridas S."/>
            <person name="Bleykasten-Grosshans C."/>
            <person name="Joly M."/>
            <person name="Nadalig T."/>
            <person name="Sancelme M."/>
            <person name="Vuilleumier S."/>
            <person name="Grigoriev I.V."/>
            <person name="Amato P."/>
            <person name="Bringel F."/>
        </authorList>
    </citation>
    <scope>NUCLEOTIDE SEQUENCE</scope>
    <source>
        <strain evidence="10">PDD-24b-2</strain>
    </source>
</reference>
<dbReference type="InterPro" id="IPR001623">
    <property type="entry name" value="DnaJ_domain"/>
</dbReference>
<feature type="domain" description="J" evidence="9">
    <location>
        <begin position="42"/>
        <end position="107"/>
    </location>
</feature>
<dbReference type="GeneID" id="77732580"/>
<dbReference type="InterPro" id="IPR036869">
    <property type="entry name" value="J_dom_sf"/>
</dbReference>
<dbReference type="Gene3D" id="1.10.287.110">
    <property type="entry name" value="DnaJ domain"/>
    <property type="match status" value="1"/>
</dbReference>
<evidence type="ECO:0000256" key="6">
    <source>
        <dbReference type="SAM" id="MobiDB-lite"/>
    </source>
</evidence>
<feature type="compositionally biased region" description="Low complexity" evidence="6">
    <location>
        <begin position="314"/>
        <end position="325"/>
    </location>
</feature>
<dbReference type="AlphaFoldDB" id="A0AA38LVL9"/>
<dbReference type="PANTHER" id="PTHR44653">
    <property type="entry name" value="DNAJ HOMOLOG SUBFAMILY C MEMBER 1"/>
    <property type="match status" value="1"/>
</dbReference>
<dbReference type="Pfam" id="PF00226">
    <property type="entry name" value="DnaJ"/>
    <property type="match status" value="1"/>
</dbReference>
<keyword evidence="2 8" id="KW-0732">Signal</keyword>
<dbReference type="SMART" id="SM00271">
    <property type="entry name" value="DnaJ"/>
    <property type="match status" value="1"/>
</dbReference>
<evidence type="ECO:0000256" key="7">
    <source>
        <dbReference type="SAM" id="Phobius"/>
    </source>
</evidence>
<evidence type="ECO:0000256" key="4">
    <source>
        <dbReference type="ARBA" id="ARBA00023136"/>
    </source>
</evidence>
<feature type="chain" id="PRO_5041365951" description="J domain-containing protein" evidence="8">
    <location>
        <begin position="19"/>
        <end position="366"/>
    </location>
</feature>
<evidence type="ECO:0000256" key="2">
    <source>
        <dbReference type="ARBA" id="ARBA00022729"/>
    </source>
</evidence>